<name>A0A3M2V7B2_PSEYM</name>
<evidence type="ECO:0008006" key="3">
    <source>
        <dbReference type="Google" id="ProtNLM"/>
    </source>
</evidence>
<organism evidence="1 2">
    <name type="scientific">Pseudomonas syringae pv. maculicola</name>
    <dbReference type="NCBI Taxonomy" id="59511"/>
    <lineage>
        <taxon>Bacteria</taxon>
        <taxon>Pseudomonadati</taxon>
        <taxon>Pseudomonadota</taxon>
        <taxon>Gammaproteobacteria</taxon>
        <taxon>Pseudomonadales</taxon>
        <taxon>Pseudomonadaceae</taxon>
        <taxon>Pseudomonas</taxon>
    </lineage>
</organism>
<dbReference type="SUPFAM" id="SSF63380">
    <property type="entry name" value="Riboflavin synthase domain-like"/>
    <property type="match status" value="1"/>
</dbReference>
<gene>
    <name evidence="1" type="ORF">APX70_07291</name>
</gene>
<proteinExistence type="predicted"/>
<comment type="caution">
    <text evidence="1">The sequence shown here is derived from an EMBL/GenBank/DDBJ whole genome shotgun (WGS) entry which is preliminary data.</text>
</comment>
<protein>
    <recommendedName>
        <fullName evidence="3">Ferredoxin--NADP reductase</fullName>
    </recommendedName>
</protein>
<dbReference type="Proteomes" id="UP000282378">
    <property type="component" value="Unassembled WGS sequence"/>
</dbReference>
<dbReference type="EMBL" id="RBNL01004271">
    <property type="protein sequence ID" value="RML35117.1"/>
    <property type="molecule type" value="Genomic_DNA"/>
</dbReference>
<dbReference type="AlphaFoldDB" id="A0A3M2V7B2"/>
<evidence type="ECO:0000313" key="1">
    <source>
        <dbReference type="EMBL" id="RML35117.1"/>
    </source>
</evidence>
<dbReference type="Gene3D" id="2.40.30.10">
    <property type="entry name" value="Translation factors"/>
    <property type="match status" value="1"/>
</dbReference>
<accession>A0A3M2V7B2</accession>
<reference evidence="1 2" key="1">
    <citation type="submission" date="2018-08" db="EMBL/GenBank/DDBJ databases">
        <title>Recombination of ecologically and evolutionarily significant loci maintains genetic cohesion in the Pseudomonas syringae species complex.</title>
        <authorList>
            <person name="Dillon M."/>
            <person name="Thakur S."/>
            <person name="Almeida R.N.D."/>
            <person name="Weir B.S."/>
            <person name="Guttman D.S."/>
        </authorList>
    </citation>
    <scope>NUCLEOTIDE SEQUENCE [LARGE SCALE GENOMIC DNA]</scope>
    <source>
        <strain evidence="1 2">88_10</strain>
    </source>
</reference>
<evidence type="ECO:0000313" key="2">
    <source>
        <dbReference type="Proteomes" id="UP000282378"/>
    </source>
</evidence>
<sequence>MSNMNHERVLSVHHWNDTLFSFKCTRDPGLRFENGQFVI</sequence>
<feature type="non-terminal residue" evidence="1">
    <location>
        <position position="39"/>
    </location>
</feature>
<dbReference type="InterPro" id="IPR017938">
    <property type="entry name" value="Riboflavin_synthase-like_b-brl"/>
</dbReference>